<evidence type="ECO:0000256" key="4">
    <source>
        <dbReference type="ARBA" id="ARBA00022801"/>
    </source>
</evidence>
<dbReference type="InterPro" id="IPR015917">
    <property type="entry name" value="Pept_C14A"/>
</dbReference>
<sequence>MDEKHKSILQKKYKFLVNNMVNVGDVCDYLLEKDIIQLSKKEEIMKQKPVPHGQIRHLLSHITRCGPKAFDALMYGLKLAWPLETDMVKEIQKCNVDDPKLQLQGTSVYSMTAAPKKGKVLMFKNYCLSDKKNDLSKMRQNIDTDSTNVDQVFKLANFTTKAFKDRTKEDIFRLLKKHTEDKEIHDFDCFCLILLSVGDNPHEFHDSKQNVITLNDIIKILLECPALKTKPKLIIMQTCCVEDWNKACTGAAGDQVDSRIDVNVNKDDLFVVCSTPEIGVQPWINIGDLSGSWFIQAFVHVFKNYAHQLPFLKLLEKVDKCLWNASYKDSSGVEINRRVAHVNIITKCDSKQLYFFPGIQGQPATPTTKSGIQCQPTSPVPTSEGEIQSSEVSSTTVDKDMGQSENQMKGDNCGETCTETNDKVGQSYSDISEDKMGDNNFDYIATEDLFLDN</sequence>
<evidence type="ECO:0000256" key="6">
    <source>
        <dbReference type="ARBA" id="ARBA00023145"/>
    </source>
</evidence>
<dbReference type="InterPro" id="IPR001309">
    <property type="entry name" value="Pept_C14_p20"/>
</dbReference>
<dbReference type="PRINTS" id="PR00376">
    <property type="entry name" value="IL1BCENZYME"/>
</dbReference>
<name>A0ABQ9F107_TEGGR</name>
<comment type="caution">
    <text evidence="12">The sequence shown here is derived from an EMBL/GenBank/DDBJ whole genome shotgun (WGS) entry which is preliminary data.</text>
</comment>
<keyword evidence="3" id="KW-0053">Apoptosis</keyword>
<dbReference type="Pfam" id="PF00619">
    <property type="entry name" value="CARD"/>
    <property type="match status" value="1"/>
</dbReference>
<dbReference type="PROSITE" id="PS50207">
    <property type="entry name" value="CASPASE_P10"/>
    <property type="match status" value="1"/>
</dbReference>
<dbReference type="SUPFAM" id="SSF52129">
    <property type="entry name" value="Caspase-like"/>
    <property type="match status" value="1"/>
</dbReference>
<protein>
    <submittedName>
        <fullName evidence="12">Uncharacterized protein</fullName>
    </submittedName>
</protein>
<dbReference type="InterPro" id="IPR002398">
    <property type="entry name" value="Pept_C14"/>
</dbReference>
<organism evidence="12 13">
    <name type="scientific">Tegillarca granosa</name>
    <name type="common">Malaysian cockle</name>
    <name type="synonym">Anadara granosa</name>
    <dbReference type="NCBI Taxonomy" id="220873"/>
    <lineage>
        <taxon>Eukaryota</taxon>
        <taxon>Metazoa</taxon>
        <taxon>Spiralia</taxon>
        <taxon>Lophotrochozoa</taxon>
        <taxon>Mollusca</taxon>
        <taxon>Bivalvia</taxon>
        <taxon>Autobranchia</taxon>
        <taxon>Pteriomorphia</taxon>
        <taxon>Arcoida</taxon>
        <taxon>Arcoidea</taxon>
        <taxon>Arcidae</taxon>
        <taxon>Tegillarca</taxon>
    </lineage>
</organism>
<keyword evidence="13" id="KW-1185">Reference proteome</keyword>
<evidence type="ECO:0000313" key="13">
    <source>
        <dbReference type="Proteomes" id="UP001217089"/>
    </source>
</evidence>
<evidence type="ECO:0000256" key="1">
    <source>
        <dbReference type="ARBA" id="ARBA00010134"/>
    </source>
</evidence>
<gene>
    <name evidence="12" type="ORF">KUTeg_011373</name>
</gene>
<dbReference type="PROSITE" id="PS50209">
    <property type="entry name" value="CARD"/>
    <property type="match status" value="1"/>
</dbReference>
<evidence type="ECO:0000256" key="5">
    <source>
        <dbReference type="ARBA" id="ARBA00022807"/>
    </source>
</evidence>
<evidence type="ECO:0000256" key="2">
    <source>
        <dbReference type="ARBA" id="ARBA00022670"/>
    </source>
</evidence>
<evidence type="ECO:0000313" key="12">
    <source>
        <dbReference type="EMBL" id="KAJ8311073.1"/>
    </source>
</evidence>
<dbReference type="CDD" id="cd01671">
    <property type="entry name" value="CARD"/>
    <property type="match status" value="1"/>
</dbReference>
<dbReference type="PANTHER" id="PTHR47901:SF8">
    <property type="entry name" value="CASPASE-3"/>
    <property type="match status" value="1"/>
</dbReference>
<feature type="compositionally biased region" description="Polar residues" evidence="8">
    <location>
        <begin position="366"/>
        <end position="396"/>
    </location>
</feature>
<evidence type="ECO:0000256" key="8">
    <source>
        <dbReference type="SAM" id="MobiDB-lite"/>
    </source>
</evidence>
<dbReference type="InterPro" id="IPR029030">
    <property type="entry name" value="Caspase-like_dom_sf"/>
</dbReference>
<accession>A0ABQ9F107</accession>
<dbReference type="InterPro" id="IPR011029">
    <property type="entry name" value="DEATH-like_dom_sf"/>
</dbReference>
<feature type="domain" description="Caspase family p20" evidence="10">
    <location>
        <begin position="116"/>
        <end position="239"/>
    </location>
</feature>
<evidence type="ECO:0000259" key="10">
    <source>
        <dbReference type="PROSITE" id="PS50208"/>
    </source>
</evidence>
<feature type="domain" description="CARD" evidence="11">
    <location>
        <begin position="1"/>
        <end position="78"/>
    </location>
</feature>
<dbReference type="SMART" id="SM00115">
    <property type="entry name" value="CASc"/>
    <property type="match status" value="1"/>
</dbReference>
<dbReference type="PANTHER" id="PTHR47901">
    <property type="entry name" value="CASPASE RECRUITMENT DOMAIN-CONTAINING PROTEIN 18"/>
    <property type="match status" value="1"/>
</dbReference>
<proteinExistence type="inferred from homology"/>
<keyword evidence="4" id="KW-0378">Hydrolase</keyword>
<dbReference type="InterPro" id="IPR001315">
    <property type="entry name" value="CARD"/>
</dbReference>
<evidence type="ECO:0000259" key="9">
    <source>
        <dbReference type="PROSITE" id="PS50207"/>
    </source>
</evidence>
<keyword evidence="5" id="KW-0788">Thiol protease</keyword>
<feature type="region of interest" description="Disordered" evidence="8">
    <location>
        <begin position="366"/>
        <end position="438"/>
    </location>
</feature>
<dbReference type="InterPro" id="IPR011600">
    <property type="entry name" value="Pept_C14_caspase"/>
</dbReference>
<feature type="compositionally biased region" description="Polar residues" evidence="8">
    <location>
        <begin position="403"/>
        <end position="430"/>
    </location>
</feature>
<dbReference type="PROSITE" id="PS50208">
    <property type="entry name" value="CASPASE_P20"/>
    <property type="match status" value="1"/>
</dbReference>
<dbReference type="Proteomes" id="UP001217089">
    <property type="component" value="Unassembled WGS sequence"/>
</dbReference>
<evidence type="ECO:0000256" key="7">
    <source>
        <dbReference type="RuleBase" id="RU003971"/>
    </source>
</evidence>
<keyword evidence="2" id="KW-0645">Protease</keyword>
<feature type="domain" description="Caspase family p10" evidence="9">
    <location>
        <begin position="291"/>
        <end position="357"/>
    </location>
</feature>
<dbReference type="Gene3D" id="3.40.50.1460">
    <property type="match status" value="1"/>
</dbReference>
<evidence type="ECO:0000256" key="3">
    <source>
        <dbReference type="ARBA" id="ARBA00022703"/>
    </source>
</evidence>
<keyword evidence="6" id="KW-0865">Zymogen</keyword>
<dbReference type="InterPro" id="IPR002138">
    <property type="entry name" value="Pept_C14_p10"/>
</dbReference>
<evidence type="ECO:0000259" key="11">
    <source>
        <dbReference type="PROSITE" id="PS50209"/>
    </source>
</evidence>
<dbReference type="EMBL" id="JARBDR010000593">
    <property type="protein sequence ID" value="KAJ8311073.1"/>
    <property type="molecule type" value="Genomic_DNA"/>
</dbReference>
<dbReference type="SUPFAM" id="SSF47986">
    <property type="entry name" value="DEATH domain"/>
    <property type="match status" value="1"/>
</dbReference>
<dbReference type="Gene3D" id="1.10.533.10">
    <property type="entry name" value="Death Domain, Fas"/>
    <property type="match status" value="1"/>
</dbReference>
<dbReference type="Pfam" id="PF00656">
    <property type="entry name" value="Peptidase_C14"/>
    <property type="match status" value="1"/>
</dbReference>
<reference evidence="12 13" key="1">
    <citation type="submission" date="2022-12" db="EMBL/GenBank/DDBJ databases">
        <title>Chromosome-level genome of Tegillarca granosa.</title>
        <authorList>
            <person name="Kim J."/>
        </authorList>
    </citation>
    <scope>NUCLEOTIDE SEQUENCE [LARGE SCALE GENOMIC DNA]</scope>
    <source>
        <strain evidence="12">Teg-2019</strain>
        <tissue evidence="12">Adductor muscle</tissue>
    </source>
</reference>
<comment type="similarity">
    <text evidence="1 7">Belongs to the peptidase C14A family.</text>
</comment>